<evidence type="ECO:0008006" key="4">
    <source>
        <dbReference type="Google" id="ProtNLM"/>
    </source>
</evidence>
<reference evidence="2 3" key="1">
    <citation type="journal article" date="2014" name="BMC Genomics">
        <title>Architecture and functions of a multipartite genome of the methylotrophic bacterium Paracoccus aminophilus JCM 7686, containing primary and secondary chromids.</title>
        <authorList>
            <person name="Dziewit L."/>
            <person name="Czarnecki J."/>
            <person name="Wibberg D."/>
            <person name="Radlinska M."/>
            <person name="Mrozek P."/>
            <person name="Szymczak M."/>
            <person name="Schluter A."/>
            <person name="Puhler A."/>
            <person name="Bartosik D."/>
        </authorList>
    </citation>
    <scope>NUCLEOTIDE SEQUENCE [LARGE SCALE GENOMIC DNA]</scope>
    <source>
        <strain evidence="2">JCM 7686</strain>
    </source>
</reference>
<dbReference type="HOGENOM" id="CLU_540628_0_0_5"/>
<accession>S5YTT8</accession>
<keyword evidence="1" id="KW-0732">Signal</keyword>
<dbReference type="eggNOG" id="ENOG50306FU">
    <property type="taxonomic scope" value="Bacteria"/>
</dbReference>
<gene>
    <name evidence="2" type="ORF">JCM7686_1530</name>
</gene>
<proteinExistence type="predicted"/>
<dbReference type="RefSeq" id="WP_020950269.1">
    <property type="nucleotide sequence ID" value="NC_022041.1"/>
</dbReference>
<dbReference type="Proteomes" id="UP000015480">
    <property type="component" value="Chromosome"/>
</dbReference>
<evidence type="ECO:0000313" key="3">
    <source>
        <dbReference type="Proteomes" id="UP000015480"/>
    </source>
</evidence>
<protein>
    <recommendedName>
        <fullName evidence="4">DUF2125 domain-containing protein</fullName>
    </recommendedName>
</protein>
<feature type="chain" id="PRO_5004534816" description="DUF2125 domain-containing protein" evidence="1">
    <location>
        <begin position="22"/>
        <end position="504"/>
    </location>
</feature>
<keyword evidence="3" id="KW-1185">Reference proteome</keyword>
<name>S5YTT8_PARAH</name>
<dbReference type="OrthoDB" id="7764370at2"/>
<dbReference type="EMBL" id="CP006650">
    <property type="protein sequence ID" value="AGT08631.1"/>
    <property type="molecule type" value="Genomic_DNA"/>
</dbReference>
<dbReference type="KEGG" id="pami:JCM7686_1530"/>
<evidence type="ECO:0000313" key="2">
    <source>
        <dbReference type="EMBL" id="AGT08631.1"/>
    </source>
</evidence>
<organism evidence="2 3">
    <name type="scientific">Paracoccus aminophilus JCM 7686</name>
    <dbReference type="NCBI Taxonomy" id="1367847"/>
    <lineage>
        <taxon>Bacteria</taxon>
        <taxon>Pseudomonadati</taxon>
        <taxon>Pseudomonadota</taxon>
        <taxon>Alphaproteobacteria</taxon>
        <taxon>Rhodobacterales</taxon>
        <taxon>Paracoccaceae</taxon>
        <taxon>Paracoccus</taxon>
    </lineage>
</organism>
<dbReference type="STRING" id="1367847.JCM7686_1530"/>
<sequence length="504" mass="53665">MYSRHAIAAVLALLPASAVWAAPATDDGAARLKGVFESYLSATEGVVTVKAAGDVYDLTIDPAPLLAKIPSDEIAVTILPMTYHLTDNGDGTWKVTEDQDVSWNVKVKGLQDQKLTAHSRSEGIWDESLAAYREMSGEMTNMVSDTVQYQTPVGRYNEQGQYVEPDPSETPAVLSRDHQTIERASFKTTGKAASNGGVDVVGTFDVQNVAQQSELGVLDPANPIKIGFAAPSYTGNVKIDGLQSKGILTLASWFVAHPDEDLVKAQQEDLRGKLSAALPLWDELAVDADVKTVSITSPYGNFGVDRLGVQLAVSGATPDGHLREKLSFDKLTVPEGLLPEWGVPLLPEQLNFEFDIKGFDLAAPAKMVIAAFDLNDKHDPLGKLDKDAVSKAFLPNGKLAVSLIDSNIAGKDYNIKYSADLQTGFEDGDIPTGTAKISATGLDNVQAALQAAPQELAGQPLMMLTMARALAKPGIDKGEQVWAIDATTPGVVKVNDMPIGGPGQ</sequence>
<feature type="signal peptide" evidence="1">
    <location>
        <begin position="1"/>
        <end position="21"/>
    </location>
</feature>
<dbReference type="PATRIC" id="fig|1367847.3.peg.1502"/>
<dbReference type="AlphaFoldDB" id="S5YTT8"/>
<evidence type="ECO:0000256" key="1">
    <source>
        <dbReference type="SAM" id="SignalP"/>
    </source>
</evidence>